<name>A0A4R1KJT9_9FLAO</name>
<dbReference type="InterPro" id="IPR022385">
    <property type="entry name" value="Rhs_assc_core"/>
</dbReference>
<keyword evidence="3" id="KW-1185">Reference proteome</keyword>
<proteinExistence type="predicted"/>
<evidence type="ECO:0000313" key="3">
    <source>
        <dbReference type="Proteomes" id="UP000295714"/>
    </source>
</evidence>
<feature type="region of interest" description="Disordered" evidence="1">
    <location>
        <begin position="99"/>
        <end position="125"/>
    </location>
</feature>
<dbReference type="NCBIfam" id="TIGR03696">
    <property type="entry name" value="Rhs_assc_core"/>
    <property type="match status" value="1"/>
</dbReference>
<protein>
    <submittedName>
        <fullName evidence="2">RHS repeat-associated protein</fullName>
    </submittedName>
</protein>
<organism evidence="2 3">
    <name type="scientific">Winogradskyella wandonensis</name>
    <dbReference type="NCBI Taxonomy" id="1442586"/>
    <lineage>
        <taxon>Bacteria</taxon>
        <taxon>Pseudomonadati</taxon>
        <taxon>Bacteroidota</taxon>
        <taxon>Flavobacteriia</taxon>
        <taxon>Flavobacteriales</taxon>
        <taxon>Flavobacteriaceae</taxon>
        <taxon>Winogradskyella</taxon>
    </lineage>
</organism>
<gene>
    <name evidence="2" type="ORF">DFQ05_2224</name>
</gene>
<dbReference type="RefSeq" id="WP_132705449.1">
    <property type="nucleotide sequence ID" value="NZ_SMGI01000004.1"/>
</dbReference>
<accession>A0A4R1KJT9</accession>
<reference evidence="2 3" key="1">
    <citation type="journal article" date="2015" name="Stand. Genomic Sci.">
        <title>Genomic Encyclopedia of Bacterial and Archaeal Type Strains, Phase III: the genomes of soil and plant-associated and newly described type strains.</title>
        <authorList>
            <person name="Whitman W.B."/>
            <person name="Woyke T."/>
            <person name="Klenk H.P."/>
            <person name="Zhou Y."/>
            <person name="Lilburn T.G."/>
            <person name="Beck B.J."/>
            <person name="De Vos P."/>
            <person name="Vandamme P."/>
            <person name="Eisen J.A."/>
            <person name="Garrity G."/>
            <person name="Hugenholtz P."/>
            <person name="Kyrpides N.C."/>
        </authorList>
    </citation>
    <scope>NUCLEOTIDE SEQUENCE [LARGE SCALE GENOMIC DNA]</scope>
    <source>
        <strain evidence="2 3">CECT 8445</strain>
    </source>
</reference>
<evidence type="ECO:0000256" key="1">
    <source>
        <dbReference type="SAM" id="MobiDB-lite"/>
    </source>
</evidence>
<evidence type="ECO:0000313" key="2">
    <source>
        <dbReference type="EMBL" id="TCK65012.1"/>
    </source>
</evidence>
<dbReference type="EMBL" id="SMGI01000004">
    <property type="protein sequence ID" value="TCK65012.1"/>
    <property type="molecule type" value="Genomic_DNA"/>
</dbReference>
<sequence>MPMPNRNIEGNYRYGYQGEYAEKEEVGSTNSFELRLWDSRIGRWMSPDPYGEFFSPYLGMGNNPISLTDPDGGQTNCNCKGGFFKRLFKGIGRFFKNNFGRYRPKRSPRIKSPTRGSGKKRLAKREPVEGITPVMTRAISMFNEVEIQASIKRSFEISGNEDTPTPITLGGITKPITPGMPATFSGANYFNGGASAVTTDGRRRPELTSKLNPLTSSQLRELTNLANFLIVNPNRRVNFCYPDTSRTNPLLKKELDMLFERSFDIITTILKNNGVNNPNKRILRSTKCQGFRITII</sequence>
<dbReference type="Gene3D" id="2.180.10.10">
    <property type="entry name" value="RHS repeat-associated core"/>
    <property type="match status" value="1"/>
</dbReference>
<comment type="caution">
    <text evidence="2">The sequence shown here is derived from an EMBL/GenBank/DDBJ whole genome shotgun (WGS) entry which is preliminary data.</text>
</comment>
<dbReference type="OrthoDB" id="2972467at2"/>
<dbReference type="Proteomes" id="UP000295714">
    <property type="component" value="Unassembled WGS sequence"/>
</dbReference>
<dbReference type="AlphaFoldDB" id="A0A4R1KJT9"/>